<evidence type="ECO:0000313" key="6">
    <source>
        <dbReference type="Proteomes" id="UP001595755"/>
    </source>
</evidence>
<dbReference type="InterPro" id="IPR026881">
    <property type="entry name" value="WYL_dom"/>
</dbReference>
<organism evidence="5 6">
    <name type="scientific">Cohnella boryungensis</name>
    <dbReference type="NCBI Taxonomy" id="768479"/>
    <lineage>
        <taxon>Bacteria</taxon>
        <taxon>Bacillati</taxon>
        <taxon>Bacillota</taxon>
        <taxon>Bacilli</taxon>
        <taxon>Bacillales</taxon>
        <taxon>Paenibacillaceae</taxon>
        <taxon>Cohnella</taxon>
    </lineage>
</organism>
<keyword evidence="3" id="KW-0804">Transcription</keyword>
<dbReference type="InterPro" id="IPR051534">
    <property type="entry name" value="CBASS_pafABC_assoc_protein"/>
</dbReference>
<dbReference type="InterPro" id="IPR013196">
    <property type="entry name" value="HTH_11"/>
</dbReference>
<evidence type="ECO:0000313" key="5">
    <source>
        <dbReference type="EMBL" id="MFC4303574.1"/>
    </source>
</evidence>
<protein>
    <submittedName>
        <fullName evidence="5">Helix-turn-helix transcriptional regulator</fullName>
    </submittedName>
</protein>
<comment type="caution">
    <text evidence="5">The sequence shown here is derived from an EMBL/GenBank/DDBJ whole genome shotgun (WGS) entry which is preliminary data.</text>
</comment>
<dbReference type="RefSeq" id="WP_204602713.1">
    <property type="nucleotide sequence ID" value="NZ_JBHSED010000013.1"/>
</dbReference>
<dbReference type="Proteomes" id="UP001595755">
    <property type="component" value="Unassembled WGS sequence"/>
</dbReference>
<evidence type="ECO:0000256" key="1">
    <source>
        <dbReference type="ARBA" id="ARBA00023015"/>
    </source>
</evidence>
<evidence type="ECO:0000259" key="4">
    <source>
        <dbReference type="PROSITE" id="PS51000"/>
    </source>
</evidence>
<proteinExistence type="predicted"/>
<dbReference type="SUPFAM" id="SSF46785">
    <property type="entry name" value="Winged helix' DNA-binding domain"/>
    <property type="match status" value="1"/>
</dbReference>
<dbReference type="InterPro" id="IPR001034">
    <property type="entry name" value="DeoR_HTH"/>
</dbReference>
<sequence>MRADRLLTILALLQAHGRLTTRDIAGRLEVSERTVHRDMEALTTAGIPVYAERGSSGGWSLSEGYRHRITGMTSGEIRSLLLVHDSSVVKDLGLNEQADTAFDKLLSALPEAVRKDAEYVRNRIHVDGAGWHSAPARESHLKLVQEAVWAQRKLRISYRGWDASEDTERIIE</sequence>
<accession>A0ABV8S7L4</accession>
<gene>
    <name evidence="5" type="ORF">ACFO1S_08915</name>
</gene>
<evidence type="ECO:0000256" key="2">
    <source>
        <dbReference type="ARBA" id="ARBA00023125"/>
    </source>
</evidence>
<dbReference type="InterPro" id="IPR036390">
    <property type="entry name" value="WH_DNA-bd_sf"/>
</dbReference>
<name>A0ABV8S7L4_9BACL</name>
<reference evidence="6" key="1">
    <citation type="journal article" date="2019" name="Int. J. Syst. Evol. Microbiol.">
        <title>The Global Catalogue of Microorganisms (GCM) 10K type strain sequencing project: providing services to taxonomists for standard genome sequencing and annotation.</title>
        <authorList>
            <consortium name="The Broad Institute Genomics Platform"/>
            <consortium name="The Broad Institute Genome Sequencing Center for Infectious Disease"/>
            <person name="Wu L."/>
            <person name="Ma J."/>
        </authorList>
    </citation>
    <scope>NUCLEOTIDE SEQUENCE [LARGE SCALE GENOMIC DNA]</scope>
    <source>
        <strain evidence="6">CGMCC 4.1641</strain>
    </source>
</reference>
<evidence type="ECO:0000256" key="3">
    <source>
        <dbReference type="ARBA" id="ARBA00023163"/>
    </source>
</evidence>
<dbReference type="InterPro" id="IPR018356">
    <property type="entry name" value="Tscrpt_reg_HTH_DeoR_CS"/>
</dbReference>
<dbReference type="Gene3D" id="1.10.10.10">
    <property type="entry name" value="Winged helix-like DNA-binding domain superfamily/Winged helix DNA-binding domain"/>
    <property type="match status" value="1"/>
</dbReference>
<keyword evidence="2" id="KW-0238">DNA-binding</keyword>
<feature type="domain" description="HTH deoR-type" evidence="4">
    <location>
        <begin position="2"/>
        <end position="57"/>
    </location>
</feature>
<dbReference type="PROSITE" id="PS00894">
    <property type="entry name" value="HTH_DEOR_1"/>
    <property type="match status" value="1"/>
</dbReference>
<dbReference type="Pfam" id="PF08279">
    <property type="entry name" value="HTH_11"/>
    <property type="match status" value="1"/>
</dbReference>
<keyword evidence="1" id="KW-0805">Transcription regulation</keyword>
<keyword evidence="6" id="KW-1185">Reference proteome</keyword>
<dbReference type="PANTHER" id="PTHR34580:SF1">
    <property type="entry name" value="PROTEIN PAFC"/>
    <property type="match status" value="1"/>
</dbReference>
<dbReference type="EMBL" id="JBHSED010000013">
    <property type="protein sequence ID" value="MFC4303574.1"/>
    <property type="molecule type" value="Genomic_DNA"/>
</dbReference>
<dbReference type="Pfam" id="PF13280">
    <property type="entry name" value="WYL"/>
    <property type="match status" value="1"/>
</dbReference>
<dbReference type="InterPro" id="IPR036388">
    <property type="entry name" value="WH-like_DNA-bd_sf"/>
</dbReference>
<dbReference type="PROSITE" id="PS51000">
    <property type="entry name" value="HTH_DEOR_2"/>
    <property type="match status" value="1"/>
</dbReference>
<dbReference type="PANTHER" id="PTHR34580">
    <property type="match status" value="1"/>
</dbReference>